<organism evidence="1 2">
    <name type="scientific">Penicillium roqueforti (strain FM164)</name>
    <dbReference type="NCBI Taxonomy" id="1365484"/>
    <lineage>
        <taxon>Eukaryota</taxon>
        <taxon>Fungi</taxon>
        <taxon>Dikarya</taxon>
        <taxon>Ascomycota</taxon>
        <taxon>Pezizomycotina</taxon>
        <taxon>Eurotiomycetes</taxon>
        <taxon>Eurotiomycetidae</taxon>
        <taxon>Eurotiales</taxon>
        <taxon>Aspergillaceae</taxon>
        <taxon>Penicillium</taxon>
    </lineage>
</organism>
<sequence length="52" mass="6074">MSSSPQILQAVNMDIRYSAAGKDGSPQRRKHSIYIYNHVRYRSFHIDNAVFF</sequence>
<name>W6PXK6_PENRF</name>
<dbReference type="EMBL" id="HG792015">
    <property type="protein sequence ID" value="CDM28958.1"/>
    <property type="molecule type" value="Genomic_DNA"/>
</dbReference>
<dbReference type="Proteomes" id="UP000030686">
    <property type="component" value="Unassembled WGS sequence"/>
</dbReference>
<reference evidence="1" key="1">
    <citation type="journal article" date="2014" name="Nat. Commun.">
        <title>Multiple recent horizontal transfers of a large genomic region in cheese making fungi.</title>
        <authorList>
            <person name="Cheeseman K."/>
            <person name="Ropars J."/>
            <person name="Renault P."/>
            <person name="Dupont J."/>
            <person name="Gouzy J."/>
            <person name="Branca A."/>
            <person name="Abraham A.L."/>
            <person name="Ceppi M."/>
            <person name="Conseiller E."/>
            <person name="Debuchy R."/>
            <person name="Malagnac F."/>
            <person name="Goarin A."/>
            <person name="Silar P."/>
            <person name="Lacoste S."/>
            <person name="Sallet E."/>
            <person name="Bensimon A."/>
            <person name="Giraud T."/>
            <person name="Brygoo Y."/>
        </authorList>
    </citation>
    <scope>NUCLEOTIDE SEQUENCE [LARGE SCALE GENOMIC DNA]</scope>
    <source>
        <strain evidence="1">FM164</strain>
    </source>
</reference>
<dbReference type="AlphaFoldDB" id="W6PXK6"/>
<protein>
    <submittedName>
        <fullName evidence="1">Genomic scaffold, ProqFM164S01</fullName>
    </submittedName>
</protein>
<proteinExistence type="predicted"/>
<keyword evidence="2" id="KW-1185">Reference proteome</keyword>
<accession>W6PXK6</accession>
<evidence type="ECO:0000313" key="2">
    <source>
        <dbReference type="Proteomes" id="UP000030686"/>
    </source>
</evidence>
<evidence type="ECO:0000313" key="1">
    <source>
        <dbReference type="EMBL" id="CDM28958.1"/>
    </source>
</evidence>
<gene>
    <name evidence="1" type="ORF">PROQFM164_S01g002769</name>
</gene>